<gene>
    <name evidence="1" type="ORF">Nepgr_010267</name>
</gene>
<protein>
    <submittedName>
        <fullName evidence="1">Uncharacterized protein</fullName>
    </submittedName>
</protein>
<proteinExistence type="predicted"/>
<accession>A0AAD3XKW9</accession>
<dbReference type="AlphaFoldDB" id="A0AAD3XKW9"/>
<evidence type="ECO:0000313" key="1">
    <source>
        <dbReference type="EMBL" id="GMH08427.1"/>
    </source>
</evidence>
<name>A0AAD3XKW9_NEPGR</name>
<dbReference type="Proteomes" id="UP001279734">
    <property type="component" value="Unassembled WGS sequence"/>
</dbReference>
<sequence>MLLHLFSIQFSDLNARKRMIISLTLVANGVMEYREDLLSCVCGNVVLRLPRCGSDHKFLVYMFAEAKGLMICLTICCDCLKNALPERFHFPPCMLAGRNIIC</sequence>
<evidence type="ECO:0000313" key="2">
    <source>
        <dbReference type="Proteomes" id="UP001279734"/>
    </source>
</evidence>
<comment type="caution">
    <text evidence="1">The sequence shown here is derived from an EMBL/GenBank/DDBJ whole genome shotgun (WGS) entry which is preliminary data.</text>
</comment>
<keyword evidence="2" id="KW-1185">Reference proteome</keyword>
<dbReference type="EMBL" id="BSYO01000008">
    <property type="protein sequence ID" value="GMH08427.1"/>
    <property type="molecule type" value="Genomic_DNA"/>
</dbReference>
<reference evidence="1" key="1">
    <citation type="submission" date="2023-05" db="EMBL/GenBank/DDBJ databases">
        <title>Nepenthes gracilis genome sequencing.</title>
        <authorList>
            <person name="Fukushima K."/>
        </authorList>
    </citation>
    <scope>NUCLEOTIDE SEQUENCE</scope>
    <source>
        <strain evidence="1">SING2019-196</strain>
    </source>
</reference>
<organism evidence="1 2">
    <name type="scientific">Nepenthes gracilis</name>
    <name type="common">Slender pitcher plant</name>
    <dbReference type="NCBI Taxonomy" id="150966"/>
    <lineage>
        <taxon>Eukaryota</taxon>
        <taxon>Viridiplantae</taxon>
        <taxon>Streptophyta</taxon>
        <taxon>Embryophyta</taxon>
        <taxon>Tracheophyta</taxon>
        <taxon>Spermatophyta</taxon>
        <taxon>Magnoliopsida</taxon>
        <taxon>eudicotyledons</taxon>
        <taxon>Gunneridae</taxon>
        <taxon>Pentapetalae</taxon>
        <taxon>Caryophyllales</taxon>
        <taxon>Nepenthaceae</taxon>
        <taxon>Nepenthes</taxon>
    </lineage>
</organism>